<evidence type="ECO:0000256" key="10">
    <source>
        <dbReference type="PROSITE-ProRule" id="PRU00339"/>
    </source>
</evidence>
<dbReference type="PROSITE" id="PS50006">
    <property type="entry name" value="FHA_DOMAIN"/>
    <property type="match status" value="1"/>
</dbReference>
<evidence type="ECO:0000256" key="9">
    <source>
        <dbReference type="ARBA" id="ARBA00023212"/>
    </source>
</evidence>
<dbReference type="EMBL" id="JACJQB010000004">
    <property type="protein sequence ID" value="MBD2187251.1"/>
    <property type="molecule type" value="Genomic_DNA"/>
</dbReference>
<evidence type="ECO:0000313" key="13">
    <source>
        <dbReference type="EMBL" id="MBD2187251.1"/>
    </source>
</evidence>
<evidence type="ECO:0000256" key="3">
    <source>
        <dbReference type="ARBA" id="ARBA00022490"/>
    </source>
</evidence>
<dbReference type="SMART" id="SM00240">
    <property type="entry name" value="FHA"/>
    <property type="match status" value="1"/>
</dbReference>
<keyword evidence="11" id="KW-0472">Membrane</keyword>
<evidence type="ECO:0000256" key="7">
    <source>
        <dbReference type="ARBA" id="ARBA00023054"/>
    </source>
</evidence>
<dbReference type="Gene3D" id="1.25.40.10">
    <property type="entry name" value="Tetratricopeptide repeat domain"/>
    <property type="match status" value="1"/>
</dbReference>
<evidence type="ECO:0000313" key="14">
    <source>
        <dbReference type="Proteomes" id="UP000642094"/>
    </source>
</evidence>
<dbReference type="Gene3D" id="2.60.200.20">
    <property type="match status" value="1"/>
</dbReference>
<evidence type="ECO:0000256" key="11">
    <source>
        <dbReference type="SAM" id="Phobius"/>
    </source>
</evidence>
<keyword evidence="3" id="KW-0963">Cytoplasm</keyword>
<dbReference type="SMART" id="SM00028">
    <property type="entry name" value="TPR"/>
    <property type="match status" value="4"/>
</dbReference>
<dbReference type="PROSITE" id="PS50005">
    <property type="entry name" value="TPR"/>
    <property type="match status" value="1"/>
</dbReference>
<comment type="similarity">
    <text evidence="2">Belongs to the kinesin light chain family.</text>
</comment>
<keyword evidence="6 10" id="KW-0802">TPR repeat</keyword>
<dbReference type="InterPro" id="IPR011990">
    <property type="entry name" value="TPR-like_helical_dom_sf"/>
</dbReference>
<dbReference type="RefSeq" id="WP_190402138.1">
    <property type="nucleotide sequence ID" value="NZ_JACJQB010000004.1"/>
</dbReference>
<keyword evidence="4" id="KW-0493">Microtubule</keyword>
<comment type="caution">
    <text evidence="13">The sequence shown here is derived from an EMBL/GenBank/DDBJ whole genome shotgun (WGS) entry which is preliminary data.</text>
</comment>
<evidence type="ECO:0000256" key="4">
    <source>
        <dbReference type="ARBA" id="ARBA00022701"/>
    </source>
</evidence>
<evidence type="ECO:0000259" key="12">
    <source>
        <dbReference type="PROSITE" id="PS50006"/>
    </source>
</evidence>
<evidence type="ECO:0000256" key="5">
    <source>
        <dbReference type="ARBA" id="ARBA00022737"/>
    </source>
</evidence>
<dbReference type="PANTHER" id="PTHR45783:SF3">
    <property type="entry name" value="KINESIN LIGHT CHAIN"/>
    <property type="match status" value="1"/>
</dbReference>
<name>A0ABR7ZTH9_9CYAN</name>
<gene>
    <name evidence="13" type="ORF">H6F41_03705</name>
</gene>
<dbReference type="InterPro" id="IPR000253">
    <property type="entry name" value="FHA_dom"/>
</dbReference>
<sequence length="377" mass="41948">MNHRSLTSQELTIVEGNQFEHSLIVHYPEGQQRILLDTKNYVLGRAPENSIVLRSQSVSREHATLTGITVAEPLLQIFRINDGTPEKGKSTNGLLINGTMRDSWVLMHGDEIVFSSNTKAIYRVEPEPPYVNGNIGLFLECLHNLASKEQQSGKYSNAESYLNQILVLTQDLHGSSHPSVANCLLDLASLSYAQNIFDKTEEYFLQAISIRKQALGEDHSEVIAAMIDLAAIYHSQGLEAKAESLLLQTLEIQQKSLGVDHPEVAASFVDLAFIYSSQKRYQEAKNLYEKALKIYKRSPNDQSHNLTSVRKKLENVKKKLRPEWLSLGVLIPTSLIVLSGVAAYTVFAPKTDISCVQVLPDGSTKVISGNECRQISK</sequence>
<evidence type="ECO:0000256" key="6">
    <source>
        <dbReference type="ARBA" id="ARBA00022803"/>
    </source>
</evidence>
<reference evidence="13 14" key="1">
    <citation type="journal article" date="2020" name="ISME J.">
        <title>Comparative genomics reveals insights into cyanobacterial evolution and habitat adaptation.</title>
        <authorList>
            <person name="Chen M.Y."/>
            <person name="Teng W.K."/>
            <person name="Zhao L."/>
            <person name="Hu C.X."/>
            <person name="Zhou Y.K."/>
            <person name="Han B.P."/>
            <person name="Song L.R."/>
            <person name="Shu W.S."/>
        </authorList>
    </citation>
    <scope>NUCLEOTIDE SEQUENCE [LARGE SCALE GENOMIC DNA]</scope>
    <source>
        <strain evidence="13 14">FACHB-723</strain>
    </source>
</reference>
<keyword evidence="5" id="KW-0677">Repeat</keyword>
<keyword evidence="11" id="KW-1133">Transmembrane helix</keyword>
<keyword evidence="8" id="KW-0505">Motor protein</keyword>
<keyword evidence="7" id="KW-0175">Coiled coil</keyword>
<evidence type="ECO:0000256" key="1">
    <source>
        <dbReference type="ARBA" id="ARBA00004245"/>
    </source>
</evidence>
<evidence type="ECO:0000256" key="8">
    <source>
        <dbReference type="ARBA" id="ARBA00023175"/>
    </source>
</evidence>
<dbReference type="Proteomes" id="UP000642094">
    <property type="component" value="Unassembled WGS sequence"/>
</dbReference>
<feature type="transmembrane region" description="Helical" evidence="11">
    <location>
        <begin position="324"/>
        <end position="347"/>
    </location>
</feature>
<dbReference type="PANTHER" id="PTHR45783">
    <property type="entry name" value="KINESIN LIGHT CHAIN"/>
    <property type="match status" value="1"/>
</dbReference>
<dbReference type="Pfam" id="PF13424">
    <property type="entry name" value="TPR_12"/>
    <property type="match status" value="2"/>
</dbReference>
<dbReference type="Pfam" id="PF00498">
    <property type="entry name" value="FHA"/>
    <property type="match status" value="1"/>
</dbReference>
<keyword evidence="14" id="KW-1185">Reference proteome</keyword>
<keyword evidence="9" id="KW-0206">Cytoskeleton</keyword>
<protein>
    <submittedName>
        <fullName evidence="13">Tetratricopeptide repeat protein</fullName>
    </submittedName>
</protein>
<dbReference type="InterPro" id="IPR019734">
    <property type="entry name" value="TPR_rpt"/>
</dbReference>
<dbReference type="InterPro" id="IPR008984">
    <property type="entry name" value="SMAD_FHA_dom_sf"/>
</dbReference>
<dbReference type="SUPFAM" id="SSF48452">
    <property type="entry name" value="TPR-like"/>
    <property type="match status" value="1"/>
</dbReference>
<evidence type="ECO:0000256" key="2">
    <source>
        <dbReference type="ARBA" id="ARBA00009622"/>
    </source>
</evidence>
<feature type="domain" description="FHA" evidence="12">
    <location>
        <begin position="41"/>
        <end position="101"/>
    </location>
</feature>
<feature type="repeat" description="TPR" evidence="10">
    <location>
        <begin position="265"/>
        <end position="298"/>
    </location>
</feature>
<dbReference type="SUPFAM" id="SSF49879">
    <property type="entry name" value="SMAD/FHA domain"/>
    <property type="match status" value="1"/>
</dbReference>
<proteinExistence type="inferred from homology"/>
<keyword evidence="11" id="KW-0812">Transmembrane</keyword>
<dbReference type="InterPro" id="IPR002151">
    <property type="entry name" value="Kinesin_light"/>
</dbReference>
<accession>A0ABR7ZTH9</accession>
<comment type="subcellular location">
    <subcellularLocation>
        <location evidence="1">Cytoplasm</location>
        <location evidence="1">Cytoskeleton</location>
    </subcellularLocation>
</comment>
<organism evidence="13 14">
    <name type="scientific">Pseudanabaena mucicola FACHB-723</name>
    <dbReference type="NCBI Taxonomy" id="2692860"/>
    <lineage>
        <taxon>Bacteria</taxon>
        <taxon>Bacillati</taxon>
        <taxon>Cyanobacteriota</taxon>
        <taxon>Cyanophyceae</taxon>
        <taxon>Pseudanabaenales</taxon>
        <taxon>Pseudanabaenaceae</taxon>
        <taxon>Pseudanabaena</taxon>
    </lineage>
</organism>